<evidence type="ECO:0000256" key="1">
    <source>
        <dbReference type="ARBA" id="ARBA00004651"/>
    </source>
</evidence>
<evidence type="ECO:0000256" key="4">
    <source>
        <dbReference type="ARBA" id="ARBA00022989"/>
    </source>
</evidence>
<dbReference type="InterPro" id="IPR003838">
    <property type="entry name" value="ABC3_permease_C"/>
</dbReference>
<dbReference type="Proteomes" id="UP000244932">
    <property type="component" value="Unassembled WGS sequence"/>
</dbReference>
<gene>
    <name evidence="8" type="ORF">POI8812_02776</name>
</gene>
<feature type="transmembrane region" description="Helical" evidence="6">
    <location>
        <begin position="443"/>
        <end position="463"/>
    </location>
</feature>
<protein>
    <recommendedName>
        <fullName evidence="7">ABC3 transporter permease C-terminal domain-containing protein</fullName>
    </recommendedName>
</protein>
<feature type="transmembrane region" description="Helical" evidence="6">
    <location>
        <begin position="672"/>
        <end position="693"/>
    </location>
</feature>
<accession>A0A2R8AE00</accession>
<keyword evidence="3 6" id="KW-0812">Transmembrane</keyword>
<feature type="transmembrane region" description="Helical" evidence="6">
    <location>
        <begin position="768"/>
        <end position="789"/>
    </location>
</feature>
<evidence type="ECO:0000256" key="3">
    <source>
        <dbReference type="ARBA" id="ARBA00022692"/>
    </source>
</evidence>
<keyword evidence="9" id="KW-1185">Reference proteome</keyword>
<dbReference type="OrthoDB" id="343744at2"/>
<dbReference type="RefSeq" id="WP_108783125.1">
    <property type="nucleotide sequence ID" value="NZ_OMKW01000003.1"/>
</dbReference>
<sequence>MTALVFRTLLSHWRRRPFQIVTLLLGLTVATALWSAVQAVNAEARASYAAAASRLGGDQLDSFTVQGANSFDQSAYIALRRAGWEVSPMVEGRIRRADTTLRIIGFDPLTAPPQMGTGATLDADELGGFFGPGGVAFAEPDLIARLDGVDLPELRAVDGTPPRTLLMDIGAAQRLLDLDGQLTRLVSVPTATGPDPSDVTGLAFTRTPPEQGNDINALTDSFHLNLTAFGVLSFVVGLFIVYSAIGLAFEQRKPMLRTLRACGVPLARLLWVMLAELAALALIAGLAGVALGYFVAAALLPDVAATLDGLYGANVDGTLAFRPGWWAAGLAISMLGALIAAADTLWRTVHLPLLAPAQPNAWLGAQRRAMRWQIMAASLFIALAILGAALANSLIAGFALIAALMLGAALALPTLLSFALRVGAARARGPVSQWVWADGRLQLSRLSLALMALLVALSANIGVGTMVSSFRETFTGWLDQRLASEIYLTARDEAQADAILTYVAPRTTAQLPIFSTDLRWQGQQVELFGVADHATYRDNWPLIAQGPAPWDQLRARTGVLVNEQLALREGISPGDRLSLPTPSGLWALEVAAIYSDYGNPRGQLMVNVAGLTERFPDVDRLRYALRLPPGQAPDLIADLTERFDLGPQQIIDQQAIKSLSLSIFERTFTVTAALNVLTLGVAALALFTAMLTLQLMRLPAVAPLWAMGLTRAQLARIEMGRTVLLALLTGVLAIPVGLALAWVLMTIINVQAFGWRLPIFLYPLDWLRLVLLALVAAALAAALPALRLARTPPGALLRVFADER</sequence>
<feature type="transmembrane region" description="Helical" evidence="6">
    <location>
        <begin position="397"/>
        <end position="422"/>
    </location>
</feature>
<name>A0A2R8AE00_9RHOB</name>
<evidence type="ECO:0000256" key="2">
    <source>
        <dbReference type="ARBA" id="ARBA00022475"/>
    </source>
</evidence>
<evidence type="ECO:0000256" key="6">
    <source>
        <dbReference type="SAM" id="Phobius"/>
    </source>
</evidence>
<dbReference type="Pfam" id="PF02687">
    <property type="entry name" value="FtsX"/>
    <property type="match status" value="2"/>
</dbReference>
<dbReference type="EMBL" id="OMKW01000003">
    <property type="protein sequence ID" value="SPF30439.1"/>
    <property type="molecule type" value="Genomic_DNA"/>
</dbReference>
<feature type="transmembrane region" description="Helical" evidence="6">
    <location>
        <begin position="723"/>
        <end position="748"/>
    </location>
</feature>
<dbReference type="InterPro" id="IPR038766">
    <property type="entry name" value="Membrane_comp_ABC_pdt"/>
</dbReference>
<feature type="transmembrane region" description="Helical" evidence="6">
    <location>
        <begin position="325"/>
        <end position="346"/>
    </location>
</feature>
<evidence type="ECO:0000256" key="5">
    <source>
        <dbReference type="ARBA" id="ARBA00023136"/>
    </source>
</evidence>
<reference evidence="8 9" key="1">
    <citation type="submission" date="2018-03" db="EMBL/GenBank/DDBJ databases">
        <authorList>
            <person name="Keele B.F."/>
        </authorList>
    </citation>
    <scope>NUCLEOTIDE SEQUENCE [LARGE SCALE GENOMIC DNA]</scope>
    <source>
        <strain evidence="8 9">CeCT 8812</strain>
    </source>
</reference>
<keyword evidence="2" id="KW-1003">Cell membrane</keyword>
<evidence type="ECO:0000313" key="9">
    <source>
        <dbReference type="Proteomes" id="UP000244932"/>
    </source>
</evidence>
<proteinExistence type="predicted"/>
<evidence type="ECO:0000313" key="8">
    <source>
        <dbReference type="EMBL" id="SPF30439.1"/>
    </source>
</evidence>
<feature type="domain" description="ABC3 transporter permease C-terminal" evidence="7">
    <location>
        <begin position="675"/>
        <end position="793"/>
    </location>
</feature>
<dbReference type="GO" id="GO:0005886">
    <property type="term" value="C:plasma membrane"/>
    <property type="evidence" value="ECO:0007669"/>
    <property type="project" value="UniProtKB-SubCell"/>
</dbReference>
<evidence type="ECO:0000259" key="7">
    <source>
        <dbReference type="Pfam" id="PF02687"/>
    </source>
</evidence>
<dbReference type="PANTHER" id="PTHR30287:SF2">
    <property type="entry name" value="BLL1001 PROTEIN"/>
    <property type="match status" value="1"/>
</dbReference>
<keyword evidence="5 6" id="KW-0472">Membrane</keyword>
<feature type="transmembrane region" description="Helical" evidence="6">
    <location>
        <begin position="372"/>
        <end position="391"/>
    </location>
</feature>
<feature type="domain" description="ABC3 transporter permease C-terminal" evidence="7">
    <location>
        <begin position="228"/>
        <end position="350"/>
    </location>
</feature>
<dbReference type="PANTHER" id="PTHR30287">
    <property type="entry name" value="MEMBRANE COMPONENT OF PREDICTED ABC SUPERFAMILY METABOLITE UPTAKE TRANSPORTER"/>
    <property type="match status" value="1"/>
</dbReference>
<feature type="transmembrane region" description="Helical" evidence="6">
    <location>
        <begin position="269"/>
        <end position="300"/>
    </location>
</feature>
<comment type="subcellular location">
    <subcellularLocation>
        <location evidence="1">Cell membrane</location>
        <topology evidence="1">Multi-pass membrane protein</topology>
    </subcellularLocation>
</comment>
<feature type="transmembrane region" description="Helical" evidence="6">
    <location>
        <begin position="226"/>
        <end position="249"/>
    </location>
</feature>
<organism evidence="8 9">
    <name type="scientific">Pontivivens insulae</name>
    <dbReference type="NCBI Taxonomy" id="1639689"/>
    <lineage>
        <taxon>Bacteria</taxon>
        <taxon>Pseudomonadati</taxon>
        <taxon>Pseudomonadota</taxon>
        <taxon>Alphaproteobacteria</taxon>
        <taxon>Rhodobacterales</taxon>
        <taxon>Paracoccaceae</taxon>
        <taxon>Pontivivens</taxon>
    </lineage>
</organism>
<keyword evidence="4 6" id="KW-1133">Transmembrane helix</keyword>
<dbReference type="AlphaFoldDB" id="A0A2R8AE00"/>